<proteinExistence type="predicted"/>
<dbReference type="InterPro" id="IPR002938">
    <property type="entry name" value="FAD-bd"/>
</dbReference>
<feature type="domain" description="FAD-binding" evidence="3">
    <location>
        <begin position="244"/>
        <end position="279"/>
    </location>
</feature>
<dbReference type="PANTHER" id="PTHR13789:SF309">
    <property type="entry name" value="PUTATIVE (AFU_ORTHOLOGUE AFUA_6G14510)-RELATED"/>
    <property type="match status" value="1"/>
</dbReference>
<protein>
    <submittedName>
        <fullName evidence="4">Monooxygenase</fullName>
    </submittedName>
</protein>
<dbReference type="RefSeq" id="WP_203794090.1">
    <property type="nucleotide sequence ID" value="NZ_BAAAQE010000076.1"/>
</dbReference>
<keyword evidence="5" id="KW-1185">Reference proteome</keyword>
<dbReference type="GO" id="GO:0004497">
    <property type="term" value="F:monooxygenase activity"/>
    <property type="evidence" value="ECO:0007669"/>
    <property type="project" value="UniProtKB-KW"/>
</dbReference>
<name>A0ABQ3X3U2_9ACTN</name>
<sequence>MRIGIVGAGIGGLTAAIALTRQGADCVVHEQRPAPDDDGTGIQISPNAVAELRKLGVDLDFAVEVTSRELLRWADGTVLGRTDLSRYGAPYLTMRRGLLTAALRRTDVHYGRRCATVRDDGSGVTIEFTDGSRERYDLVIGADGLRSAVRAVVAPAEPIDSGLVASRAVIRSDAPPGVRVWLGPGRHCVAYPIAPGLLNLVAVTPAGRHPDPFGGWDPVVRGLLGRAGEWDRRALYDLPPAPVWHRGRVVLIGDAAHPILPFIAQGAAQAIEDAVALARSPDLTAFRASRRDRVRRVYELSRAGLRVHHLPDGPGQRDRDRGLAVAPADGHDWLYAV</sequence>
<dbReference type="InterPro" id="IPR050493">
    <property type="entry name" value="FAD-dep_Monooxygenase_BioMet"/>
</dbReference>
<dbReference type="SUPFAM" id="SSF54373">
    <property type="entry name" value="FAD-linked reductases, C-terminal domain"/>
    <property type="match status" value="1"/>
</dbReference>
<accession>A0ABQ3X3U2</accession>
<dbReference type="SUPFAM" id="SSF51905">
    <property type="entry name" value="FAD/NAD(P)-binding domain"/>
    <property type="match status" value="1"/>
</dbReference>
<gene>
    <name evidence="4" type="primary">nahG</name>
    <name evidence="4" type="ORF">Aco03nite_015800</name>
</gene>
<dbReference type="PRINTS" id="PR00420">
    <property type="entry name" value="RNGMNOXGNASE"/>
</dbReference>
<organism evidence="4 5">
    <name type="scientific">Actinoplanes couchii</name>
    <dbReference type="NCBI Taxonomy" id="403638"/>
    <lineage>
        <taxon>Bacteria</taxon>
        <taxon>Bacillati</taxon>
        <taxon>Actinomycetota</taxon>
        <taxon>Actinomycetes</taxon>
        <taxon>Micromonosporales</taxon>
        <taxon>Micromonosporaceae</taxon>
        <taxon>Actinoplanes</taxon>
    </lineage>
</organism>
<dbReference type="InterPro" id="IPR036188">
    <property type="entry name" value="FAD/NAD-bd_sf"/>
</dbReference>
<comment type="caution">
    <text evidence="4">The sequence shown here is derived from an EMBL/GenBank/DDBJ whole genome shotgun (WGS) entry which is preliminary data.</text>
</comment>
<reference evidence="4 5" key="1">
    <citation type="submission" date="2021-01" db="EMBL/GenBank/DDBJ databases">
        <title>Whole genome shotgun sequence of Actinoplanes couchii NBRC 106145.</title>
        <authorList>
            <person name="Komaki H."/>
            <person name="Tamura T."/>
        </authorList>
    </citation>
    <scope>NUCLEOTIDE SEQUENCE [LARGE SCALE GENOMIC DNA]</scope>
    <source>
        <strain evidence="4 5">NBRC 106145</strain>
    </source>
</reference>
<dbReference type="Proteomes" id="UP000612282">
    <property type="component" value="Unassembled WGS sequence"/>
</dbReference>
<dbReference type="PANTHER" id="PTHR13789">
    <property type="entry name" value="MONOOXYGENASE"/>
    <property type="match status" value="1"/>
</dbReference>
<keyword evidence="2 4" id="KW-0503">Monooxygenase</keyword>
<evidence type="ECO:0000313" key="5">
    <source>
        <dbReference type="Proteomes" id="UP000612282"/>
    </source>
</evidence>
<evidence type="ECO:0000259" key="3">
    <source>
        <dbReference type="Pfam" id="PF01494"/>
    </source>
</evidence>
<evidence type="ECO:0000256" key="2">
    <source>
        <dbReference type="ARBA" id="ARBA00023033"/>
    </source>
</evidence>
<dbReference type="Pfam" id="PF01494">
    <property type="entry name" value="FAD_binding_3"/>
    <property type="match status" value="2"/>
</dbReference>
<feature type="domain" description="FAD-binding" evidence="3">
    <location>
        <begin position="3"/>
        <end position="153"/>
    </location>
</feature>
<evidence type="ECO:0000256" key="1">
    <source>
        <dbReference type="ARBA" id="ARBA00023002"/>
    </source>
</evidence>
<keyword evidence="1" id="KW-0560">Oxidoreductase</keyword>
<dbReference type="Gene3D" id="3.50.50.60">
    <property type="entry name" value="FAD/NAD(P)-binding domain"/>
    <property type="match status" value="1"/>
</dbReference>
<dbReference type="EMBL" id="BOMG01000026">
    <property type="protein sequence ID" value="GID53176.1"/>
    <property type="molecule type" value="Genomic_DNA"/>
</dbReference>
<evidence type="ECO:0000313" key="4">
    <source>
        <dbReference type="EMBL" id="GID53176.1"/>
    </source>
</evidence>